<dbReference type="Gene3D" id="3.30.460.10">
    <property type="entry name" value="Beta Polymerase, domain 2"/>
    <property type="match status" value="1"/>
</dbReference>
<dbReference type="GO" id="GO:0016779">
    <property type="term" value="F:nucleotidyltransferase activity"/>
    <property type="evidence" value="ECO:0007669"/>
    <property type="project" value="UniProtKB-KW"/>
</dbReference>
<proteinExistence type="predicted"/>
<organism evidence="1">
    <name type="scientific">Tanacetum cinerariifolium</name>
    <name type="common">Dalmatian daisy</name>
    <name type="synonym">Chrysanthemum cinerariifolium</name>
    <dbReference type="NCBI Taxonomy" id="118510"/>
    <lineage>
        <taxon>Eukaryota</taxon>
        <taxon>Viridiplantae</taxon>
        <taxon>Streptophyta</taxon>
        <taxon>Embryophyta</taxon>
        <taxon>Tracheophyta</taxon>
        <taxon>Spermatophyta</taxon>
        <taxon>Magnoliopsida</taxon>
        <taxon>eudicotyledons</taxon>
        <taxon>Gunneridae</taxon>
        <taxon>Pentapetalae</taxon>
        <taxon>asterids</taxon>
        <taxon>campanulids</taxon>
        <taxon>Asterales</taxon>
        <taxon>Asteraceae</taxon>
        <taxon>Asteroideae</taxon>
        <taxon>Anthemideae</taxon>
        <taxon>Anthemidinae</taxon>
        <taxon>Tanacetum</taxon>
    </lineage>
</organism>
<accession>A0A699RUP3</accession>
<name>A0A699RUP3_TANCI</name>
<gene>
    <name evidence="1" type="ORF">Tci_858631</name>
</gene>
<dbReference type="PANTHER" id="PTHR43051:SF2">
    <property type="entry name" value="POLYNUCLEOTIDE ADENYLYLTRANSFERASE FAMILY PROTEIN-RELATED"/>
    <property type="match status" value="1"/>
</dbReference>
<keyword evidence="1" id="KW-0548">Nucleotidyltransferase</keyword>
<sequence length="85" mass="9812">LTIENIVCITSQVRTAFSRCEIVGKRFPIFHVHVGDDIVEVSSFSTPARHHFIKSGISLQRHDDCDEMDHSRWRNCMERDLTING</sequence>
<feature type="non-terminal residue" evidence="1">
    <location>
        <position position="1"/>
    </location>
</feature>
<protein>
    <submittedName>
        <fullName evidence="1">Polynucleotide adenylyltransferase family protein</fullName>
    </submittedName>
</protein>
<dbReference type="PANTHER" id="PTHR43051">
    <property type="entry name" value="POLYNUCLEOTIDE ADENYLYLTRANSFERASE FAMILY PROTEIN"/>
    <property type="match status" value="1"/>
</dbReference>
<keyword evidence="1" id="KW-0808">Transferase</keyword>
<feature type="non-terminal residue" evidence="1">
    <location>
        <position position="85"/>
    </location>
</feature>
<evidence type="ECO:0000313" key="1">
    <source>
        <dbReference type="EMBL" id="GFC86661.1"/>
    </source>
</evidence>
<comment type="caution">
    <text evidence="1">The sequence shown here is derived from an EMBL/GenBank/DDBJ whole genome shotgun (WGS) entry which is preliminary data.</text>
</comment>
<dbReference type="InterPro" id="IPR043519">
    <property type="entry name" value="NT_sf"/>
</dbReference>
<dbReference type="InterPro" id="IPR052191">
    <property type="entry name" value="tRNA_ntf/polyA_polymerase_I"/>
</dbReference>
<reference evidence="1" key="1">
    <citation type="journal article" date="2019" name="Sci. Rep.">
        <title>Draft genome of Tanacetum cinerariifolium, the natural source of mosquito coil.</title>
        <authorList>
            <person name="Yamashiro T."/>
            <person name="Shiraishi A."/>
            <person name="Satake H."/>
            <person name="Nakayama K."/>
        </authorList>
    </citation>
    <scope>NUCLEOTIDE SEQUENCE</scope>
</reference>
<dbReference type="EMBL" id="BKCJ011106369">
    <property type="protein sequence ID" value="GFC86661.1"/>
    <property type="molecule type" value="Genomic_DNA"/>
</dbReference>
<dbReference type="AlphaFoldDB" id="A0A699RUP3"/>